<dbReference type="PROSITE" id="PS51257">
    <property type="entry name" value="PROKAR_LIPOPROTEIN"/>
    <property type="match status" value="1"/>
</dbReference>
<keyword evidence="7" id="KW-1185">Reference proteome</keyword>
<dbReference type="PROSITE" id="PS50267">
    <property type="entry name" value="NA_NEUROTRAN_SYMP_3"/>
    <property type="match status" value="1"/>
</dbReference>
<dbReference type="SUPFAM" id="SSF161070">
    <property type="entry name" value="SNF-like"/>
    <property type="match status" value="1"/>
</dbReference>
<keyword evidence="5" id="KW-0472">Membrane</keyword>
<dbReference type="Proteomes" id="UP000182135">
    <property type="component" value="Unassembled WGS sequence"/>
</dbReference>
<dbReference type="InterPro" id="IPR047218">
    <property type="entry name" value="YocR/YhdH-like"/>
</dbReference>
<keyword evidence="2" id="KW-0813">Transport</keyword>
<evidence type="ECO:0000256" key="3">
    <source>
        <dbReference type="ARBA" id="ARBA00022692"/>
    </source>
</evidence>
<dbReference type="PRINTS" id="PR00176">
    <property type="entry name" value="NANEUSMPORT"/>
</dbReference>
<dbReference type="RefSeq" id="WP_027640199.1">
    <property type="nucleotide sequence ID" value="NZ_FOOE01000014.1"/>
</dbReference>
<dbReference type="STRING" id="1529.SAMN04487885_1145"/>
<dbReference type="InterPro" id="IPR000175">
    <property type="entry name" value="Na/ntran_symport"/>
</dbReference>
<dbReference type="NCBIfam" id="NF037979">
    <property type="entry name" value="Na_transp"/>
    <property type="match status" value="1"/>
</dbReference>
<dbReference type="OrthoDB" id="9762833at2"/>
<evidence type="ECO:0000313" key="7">
    <source>
        <dbReference type="Proteomes" id="UP000182135"/>
    </source>
</evidence>
<dbReference type="PANTHER" id="PTHR42948:SF1">
    <property type="entry name" value="TRANSPORTER"/>
    <property type="match status" value="1"/>
</dbReference>
<keyword evidence="3" id="KW-0812">Transmembrane</keyword>
<organism evidence="6 7">
    <name type="scientific">Clostridium cadaveris</name>
    <dbReference type="NCBI Taxonomy" id="1529"/>
    <lineage>
        <taxon>Bacteria</taxon>
        <taxon>Bacillati</taxon>
        <taxon>Bacillota</taxon>
        <taxon>Clostridia</taxon>
        <taxon>Eubacteriales</taxon>
        <taxon>Clostridiaceae</taxon>
        <taxon>Clostridium</taxon>
    </lineage>
</organism>
<dbReference type="AlphaFoldDB" id="A0A1I2MHN5"/>
<dbReference type="EMBL" id="FOOE01000014">
    <property type="protein sequence ID" value="SFF88886.1"/>
    <property type="molecule type" value="Genomic_DNA"/>
</dbReference>
<sequence>MKEEKQREKFSGSLGFILACVGAAIGLGNVWLFPYRLGQCGGAAFLIPYFIFVFVLGVAGVVMEMAFGRANGTGSMTGIKKAFKEKGIKGRKIVSSIPTLGLGAIFLFYAIVVGWVLKYFVISITGEIGTINPAEYFNSFAGSPETIIWHGTAVILTLIVILLGVTKGIEKINKIIMPCLFMIFILLAARSLTLDGASSGVMYLLKPRWELLLNIQTWVMALGQAFFTVSLTGCALVTYGSYTDKEVDLVSAAMQTAIFDTLAALLAAFIIIPAAFAYGLDPAAGPSLLFITVPSIFQAMPMGTMLSALFFLGIIFASISSCIVMMEGPVEALMSETKLNRRKGAILIAIISFILAIPMDLSMDLFGSFSDFITIVVTPLGSLIVAITYFWILNPKDALMEINIGAKKPLGRYYIPLVKYGYTFITVIVIILGVMYGGIG</sequence>
<dbReference type="PANTHER" id="PTHR42948">
    <property type="entry name" value="TRANSPORTER"/>
    <property type="match status" value="1"/>
</dbReference>
<keyword evidence="4" id="KW-1133">Transmembrane helix</keyword>
<dbReference type="Pfam" id="PF00209">
    <property type="entry name" value="SNF"/>
    <property type="match status" value="2"/>
</dbReference>
<name>A0A1I2MHN5_9CLOT</name>
<dbReference type="CDD" id="cd10336">
    <property type="entry name" value="SLC6sbd_Tyt1-Like"/>
    <property type="match status" value="1"/>
</dbReference>
<comment type="subcellular location">
    <subcellularLocation>
        <location evidence="1">Membrane</location>
        <topology evidence="1">Multi-pass membrane protein</topology>
    </subcellularLocation>
</comment>
<evidence type="ECO:0000256" key="5">
    <source>
        <dbReference type="ARBA" id="ARBA00023136"/>
    </source>
</evidence>
<dbReference type="eggNOG" id="COG0733">
    <property type="taxonomic scope" value="Bacteria"/>
</dbReference>
<evidence type="ECO:0000256" key="1">
    <source>
        <dbReference type="ARBA" id="ARBA00004141"/>
    </source>
</evidence>
<evidence type="ECO:0000313" key="6">
    <source>
        <dbReference type="EMBL" id="SFF88886.1"/>
    </source>
</evidence>
<accession>A0A1I2MHN5</accession>
<protein>
    <submittedName>
        <fullName evidence="6">Neurotransmitter:Na+ symporter, NSS family</fullName>
    </submittedName>
</protein>
<gene>
    <name evidence="6" type="ORF">SAMN04487885_1145</name>
</gene>
<evidence type="ECO:0000256" key="2">
    <source>
        <dbReference type="ARBA" id="ARBA00022448"/>
    </source>
</evidence>
<proteinExistence type="predicted"/>
<reference evidence="6 7" key="1">
    <citation type="submission" date="2016-10" db="EMBL/GenBank/DDBJ databases">
        <authorList>
            <person name="de Groot N.N."/>
        </authorList>
    </citation>
    <scope>NUCLEOTIDE SEQUENCE [LARGE SCALE GENOMIC DNA]</scope>
    <source>
        <strain evidence="6 7">NLAE-zl-G419</strain>
    </source>
</reference>
<evidence type="ECO:0000256" key="4">
    <source>
        <dbReference type="ARBA" id="ARBA00022989"/>
    </source>
</evidence>
<dbReference type="InterPro" id="IPR037272">
    <property type="entry name" value="SNS_sf"/>
</dbReference>
<dbReference type="GO" id="GO:0016020">
    <property type="term" value="C:membrane"/>
    <property type="evidence" value="ECO:0007669"/>
    <property type="project" value="UniProtKB-SubCell"/>
</dbReference>